<comment type="catalytic activity">
    <reaction evidence="10">
        <text>tRNA(Glu) + L-glutamate + ATP = L-glutamyl-tRNA(Glu) + AMP + diphosphate</text>
        <dbReference type="Rhea" id="RHEA:23540"/>
        <dbReference type="Rhea" id="RHEA-COMP:9663"/>
        <dbReference type="Rhea" id="RHEA-COMP:9680"/>
        <dbReference type="ChEBI" id="CHEBI:29985"/>
        <dbReference type="ChEBI" id="CHEBI:30616"/>
        <dbReference type="ChEBI" id="CHEBI:33019"/>
        <dbReference type="ChEBI" id="CHEBI:78442"/>
        <dbReference type="ChEBI" id="CHEBI:78520"/>
        <dbReference type="ChEBI" id="CHEBI:456215"/>
        <dbReference type="EC" id="6.1.1.17"/>
    </reaction>
</comment>
<dbReference type="SUPFAM" id="SSF48163">
    <property type="entry name" value="An anticodon-binding domain of class I aminoacyl-tRNA synthetases"/>
    <property type="match status" value="1"/>
</dbReference>
<dbReference type="CDD" id="cd00808">
    <property type="entry name" value="GluRS_core"/>
    <property type="match status" value="1"/>
</dbReference>
<keyword evidence="10" id="KW-0862">Zinc</keyword>
<dbReference type="PROSITE" id="PS00178">
    <property type="entry name" value="AA_TRNA_LIGASE_I"/>
    <property type="match status" value="1"/>
</dbReference>
<evidence type="ECO:0000259" key="12">
    <source>
        <dbReference type="Pfam" id="PF19269"/>
    </source>
</evidence>
<comment type="function">
    <text evidence="10">Catalyzes the attachment of glutamate to tRNA(Glu) in a two-step reaction: glutamate is first activated by ATP to form Glu-AMP and then transferred to the acceptor end of tRNA(Glu).</text>
</comment>
<dbReference type="RefSeq" id="WP_072287666.1">
    <property type="nucleotide sequence ID" value="NZ_CP015518.1"/>
</dbReference>
<dbReference type="InterPro" id="IPR020751">
    <property type="entry name" value="aa-tRNA-synth_I_codon-bd_sub2"/>
</dbReference>
<keyword evidence="7 10" id="KW-0067">ATP-binding</keyword>
<feature type="binding site" evidence="10">
    <location>
        <position position="128"/>
    </location>
    <ligand>
        <name>Zn(2+)</name>
        <dbReference type="ChEBI" id="CHEBI:29105"/>
    </ligand>
</feature>
<protein>
    <recommendedName>
        <fullName evidence="10">Glutamate--tRNA ligase</fullName>
        <ecNumber evidence="10">6.1.1.17</ecNumber>
    </recommendedName>
    <alternativeName>
        <fullName evidence="10">Glutamyl-tRNA synthetase</fullName>
        <shortName evidence="10">GluRS</shortName>
    </alternativeName>
</protein>
<feature type="binding site" evidence="10">
    <location>
        <position position="99"/>
    </location>
    <ligand>
        <name>Zn(2+)</name>
        <dbReference type="ChEBI" id="CHEBI:29105"/>
    </ligand>
</feature>
<comment type="subcellular location">
    <subcellularLocation>
        <location evidence="1 10">Cytoplasm</location>
    </subcellularLocation>
</comment>
<dbReference type="GO" id="GO:0004818">
    <property type="term" value="F:glutamate-tRNA ligase activity"/>
    <property type="evidence" value="ECO:0007669"/>
    <property type="project" value="UniProtKB-UniRule"/>
</dbReference>
<dbReference type="GO" id="GO:0000049">
    <property type="term" value="F:tRNA binding"/>
    <property type="evidence" value="ECO:0007669"/>
    <property type="project" value="InterPro"/>
</dbReference>
<keyword evidence="10" id="KW-0479">Metal-binding</keyword>
<dbReference type="GO" id="GO:0006424">
    <property type="term" value="P:glutamyl-tRNA aminoacylation"/>
    <property type="evidence" value="ECO:0007669"/>
    <property type="project" value="UniProtKB-UniRule"/>
</dbReference>
<dbReference type="GO" id="GO:0005829">
    <property type="term" value="C:cytosol"/>
    <property type="evidence" value="ECO:0007669"/>
    <property type="project" value="TreeGrafter"/>
</dbReference>
<dbReference type="InterPro" id="IPR014729">
    <property type="entry name" value="Rossmann-like_a/b/a_fold"/>
</dbReference>
<keyword evidence="14" id="KW-1185">Reference proteome</keyword>
<dbReference type="HAMAP" id="MF_00022">
    <property type="entry name" value="Glu_tRNA_synth_type1"/>
    <property type="match status" value="1"/>
</dbReference>
<dbReference type="Pfam" id="PF19269">
    <property type="entry name" value="Anticodon_2"/>
    <property type="match status" value="1"/>
</dbReference>
<comment type="similarity">
    <text evidence="2 10">Belongs to the class-I aminoacyl-tRNA synthetase family. Glutamate--tRNA ligase type 1 subfamily.</text>
</comment>
<dbReference type="Gene3D" id="3.40.50.620">
    <property type="entry name" value="HUPs"/>
    <property type="match status" value="1"/>
</dbReference>
<evidence type="ECO:0000256" key="10">
    <source>
        <dbReference type="HAMAP-Rule" id="MF_00022"/>
    </source>
</evidence>
<evidence type="ECO:0000256" key="6">
    <source>
        <dbReference type="ARBA" id="ARBA00022741"/>
    </source>
</evidence>
<reference evidence="13 14" key="1">
    <citation type="journal article" date="2017" name="Genome Announc.">
        <title>Complete Genome Sequences of Two Acetylene-Fermenting Pelobacter acetylenicus Strains.</title>
        <authorList>
            <person name="Sutton J.M."/>
            <person name="Baesman S.M."/>
            <person name="Fierst J.L."/>
            <person name="Poret-Peterson A.T."/>
            <person name="Oremland R.S."/>
            <person name="Dunlap D.S."/>
            <person name="Akob D.M."/>
        </authorList>
    </citation>
    <scope>NUCLEOTIDE SEQUENCE [LARGE SCALE GENOMIC DNA]</scope>
    <source>
        <strain evidence="13 14">DSM 3247</strain>
    </source>
</reference>
<dbReference type="EMBL" id="CP015518">
    <property type="protein sequence ID" value="APG25824.1"/>
    <property type="molecule type" value="Genomic_DNA"/>
</dbReference>
<dbReference type="SUPFAM" id="SSF52374">
    <property type="entry name" value="Nucleotidylyl transferase"/>
    <property type="match status" value="1"/>
</dbReference>
<dbReference type="PANTHER" id="PTHR43311">
    <property type="entry name" value="GLUTAMATE--TRNA LIGASE"/>
    <property type="match status" value="1"/>
</dbReference>
<dbReference type="InterPro" id="IPR004527">
    <property type="entry name" value="Glu-tRNA-ligase_bac/mito"/>
</dbReference>
<feature type="short sequence motif" description="'HIGH' region" evidence="10">
    <location>
        <begin position="10"/>
        <end position="20"/>
    </location>
</feature>
<evidence type="ECO:0000313" key="14">
    <source>
        <dbReference type="Proteomes" id="UP000182264"/>
    </source>
</evidence>
<evidence type="ECO:0000256" key="5">
    <source>
        <dbReference type="ARBA" id="ARBA00022598"/>
    </source>
</evidence>
<dbReference type="InterPro" id="IPR033910">
    <property type="entry name" value="GluRS_core"/>
</dbReference>
<dbReference type="InterPro" id="IPR045462">
    <property type="entry name" value="aa-tRNA-synth_I_cd-bd"/>
</dbReference>
<keyword evidence="4 10" id="KW-0963">Cytoplasm</keyword>
<evidence type="ECO:0000256" key="8">
    <source>
        <dbReference type="ARBA" id="ARBA00022917"/>
    </source>
</evidence>
<organism evidence="13 14">
    <name type="scientific">Syntrophotalea acetylenica</name>
    <name type="common">Pelobacter acetylenicus</name>
    <dbReference type="NCBI Taxonomy" id="29542"/>
    <lineage>
        <taxon>Bacteria</taxon>
        <taxon>Pseudomonadati</taxon>
        <taxon>Thermodesulfobacteriota</taxon>
        <taxon>Desulfuromonadia</taxon>
        <taxon>Desulfuromonadales</taxon>
        <taxon>Syntrophotaleaceae</taxon>
        <taxon>Syntrophotalea</taxon>
    </lineage>
</organism>
<keyword evidence="6 10" id="KW-0547">Nucleotide-binding</keyword>
<feature type="binding site" evidence="10">
    <location>
        <position position="101"/>
    </location>
    <ligand>
        <name>Zn(2+)</name>
        <dbReference type="ChEBI" id="CHEBI:29105"/>
    </ligand>
</feature>
<dbReference type="NCBIfam" id="TIGR00464">
    <property type="entry name" value="gltX_bact"/>
    <property type="match status" value="1"/>
</dbReference>
<dbReference type="InterPro" id="IPR000924">
    <property type="entry name" value="Glu/Gln-tRNA-synth"/>
</dbReference>
<dbReference type="InterPro" id="IPR020058">
    <property type="entry name" value="Glu/Gln-tRNA-synth_Ib_cat-dom"/>
</dbReference>
<evidence type="ECO:0000256" key="7">
    <source>
        <dbReference type="ARBA" id="ARBA00022840"/>
    </source>
</evidence>
<dbReference type="AlphaFoldDB" id="A0A1L3GIT6"/>
<dbReference type="STRING" id="29542.A6070_07010"/>
<accession>A0A1L3GIT6</accession>
<dbReference type="PRINTS" id="PR00987">
    <property type="entry name" value="TRNASYNTHGLU"/>
</dbReference>
<evidence type="ECO:0000259" key="11">
    <source>
        <dbReference type="Pfam" id="PF00749"/>
    </source>
</evidence>
<keyword evidence="5 10" id="KW-0436">Ligase</keyword>
<sequence length="466" mass="52515">MSRLRVRFAPSPTGYLHIGGARTALFNYLLARREKGVFVLRIEDTDVARSTQESVDAILQAMDWLGMHCDEGPVYQSDRFDLYRAKIDQLLTEGKAYRCYCSADDLERKREDALKEGRKPKYDGTCREGQQGTAEDRPFVVRFKAPQEGETTFVDRIKGSITFQNDELDDLIIQRTDGTPTYNFVVVVDDAEMGINLVLRGDDHINNTPRQIMLYEALGYPVPDFAHVPMILGADKSRLSKRHGATSVMAYKEMGYLPEALVNYLVRLGWSHGDQEIFSMDELIQLFNLENIGKSASVFNPEKLLWLNSHYIKTGDPERLADLLREHLAFEGIAVGEDRPLTSIVTALQDRSKTLIEMARQAVCFLVDEVTFDEAAVAKFLGEESRLPLKGLLNDLETCSDWREEALDPVFKKVLESQGLKFAKLAQPARVALTGSTNGPGICQIMQILGKEKTLDRLRNVLSRPA</sequence>
<dbReference type="GO" id="GO:0008270">
    <property type="term" value="F:zinc ion binding"/>
    <property type="evidence" value="ECO:0007669"/>
    <property type="project" value="UniProtKB-UniRule"/>
</dbReference>
<evidence type="ECO:0000256" key="2">
    <source>
        <dbReference type="ARBA" id="ARBA00007894"/>
    </source>
</evidence>
<keyword evidence="8 10" id="KW-0648">Protein biosynthesis</keyword>
<evidence type="ECO:0000256" key="1">
    <source>
        <dbReference type="ARBA" id="ARBA00004496"/>
    </source>
</evidence>
<dbReference type="PANTHER" id="PTHR43311:SF2">
    <property type="entry name" value="GLUTAMATE--TRNA LIGASE, MITOCHONDRIAL-RELATED"/>
    <property type="match status" value="1"/>
</dbReference>
<evidence type="ECO:0000256" key="3">
    <source>
        <dbReference type="ARBA" id="ARBA00011245"/>
    </source>
</evidence>
<dbReference type="GO" id="GO:0005524">
    <property type="term" value="F:ATP binding"/>
    <property type="evidence" value="ECO:0007669"/>
    <property type="project" value="UniProtKB-UniRule"/>
</dbReference>
<keyword evidence="9 10" id="KW-0030">Aminoacyl-tRNA synthetase</keyword>
<dbReference type="InterPro" id="IPR008925">
    <property type="entry name" value="aa_tRNA-synth_I_cd-bd_sf"/>
</dbReference>
<name>A0A1L3GIT6_SYNAC</name>
<feature type="short sequence motif" description="'KMSKS' region" evidence="10">
    <location>
        <begin position="238"/>
        <end position="242"/>
    </location>
</feature>
<feature type="domain" description="Glutamyl/glutaminyl-tRNA synthetase class Ib catalytic" evidence="11">
    <location>
        <begin position="4"/>
        <end position="306"/>
    </location>
</feature>
<proteinExistence type="inferred from homology"/>
<gene>
    <name evidence="10" type="primary">gltX</name>
    <name evidence="13" type="ORF">A7E75_12990</name>
</gene>
<dbReference type="Gene3D" id="1.10.10.350">
    <property type="match status" value="1"/>
</dbReference>
<evidence type="ECO:0000313" key="13">
    <source>
        <dbReference type="EMBL" id="APG25824.1"/>
    </source>
</evidence>
<feature type="domain" description="Aminoacyl-tRNA synthetase class I anticodon-binding" evidence="12">
    <location>
        <begin position="319"/>
        <end position="461"/>
    </location>
</feature>
<feature type="binding site" evidence="10">
    <location>
        <position position="126"/>
    </location>
    <ligand>
        <name>Zn(2+)</name>
        <dbReference type="ChEBI" id="CHEBI:29105"/>
    </ligand>
</feature>
<evidence type="ECO:0000256" key="9">
    <source>
        <dbReference type="ARBA" id="ARBA00023146"/>
    </source>
</evidence>
<dbReference type="Pfam" id="PF00749">
    <property type="entry name" value="tRNA-synt_1c"/>
    <property type="match status" value="1"/>
</dbReference>
<dbReference type="EC" id="6.1.1.17" evidence="10"/>
<dbReference type="Proteomes" id="UP000182264">
    <property type="component" value="Chromosome"/>
</dbReference>
<feature type="binding site" evidence="10">
    <location>
        <position position="241"/>
    </location>
    <ligand>
        <name>ATP</name>
        <dbReference type="ChEBI" id="CHEBI:30616"/>
    </ligand>
</feature>
<comment type="subunit">
    <text evidence="3 10">Monomer.</text>
</comment>
<comment type="cofactor">
    <cofactor evidence="10">
        <name>Zn(2+)</name>
        <dbReference type="ChEBI" id="CHEBI:29105"/>
    </cofactor>
    <text evidence="10">Binds 1 zinc ion per subunit.</text>
</comment>
<dbReference type="InterPro" id="IPR049940">
    <property type="entry name" value="GluQ/Sye"/>
</dbReference>
<evidence type="ECO:0000256" key="4">
    <source>
        <dbReference type="ARBA" id="ARBA00022490"/>
    </source>
</evidence>
<dbReference type="InterPro" id="IPR001412">
    <property type="entry name" value="aa-tRNA-synth_I_CS"/>
</dbReference>
<dbReference type="FunFam" id="3.40.50.620:FF:000007">
    <property type="entry name" value="Glutamate--tRNA ligase"/>
    <property type="match status" value="1"/>
</dbReference>